<dbReference type="InterPro" id="IPR053842">
    <property type="entry name" value="NikA-like"/>
</dbReference>
<organism evidence="1 2">
    <name type="scientific">Ruminococcus flavefaciens</name>
    <dbReference type="NCBI Taxonomy" id="1265"/>
    <lineage>
        <taxon>Bacteria</taxon>
        <taxon>Bacillati</taxon>
        <taxon>Bacillota</taxon>
        <taxon>Clostridia</taxon>
        <taxon>Eubacteriales</taxon>
        <taxon>Oscillospiraceae</taxon>
        <taxon>Ruminococcus</taxon>
    </lineage>
</organism>
<proteinExistence type="predicted"/>
<gene>
    <name evidence="1" type="ORF">SAMN02910265_01777</name>
</gene>
<dbReference type="RefSeq" id="WP_074716548.1">
    <property type="nucleotide sequence ID" value="NZ_FNWV01000005.1"/>
</dbReference>
<dbReference type="EMBL" id="FNWV01000005">
    <property type="protein sequence ID" value="SEH61902.1"/>
    <property type="molecule type" value="Genomic_DNA"/>
</dbReference>
<accession>A0A1H6JHX8</accession>
<name>A0A1H6JHX8_RUMFL</name>
<dbReference type="OrthoDB" id="1645362at2"/>
<reference evidence="1 2" key="1">
    <citation type="submission" date="2016-10" db="EMBL/GenBank/DDBJ databases">
        <authorList>
            <person name="de Groot N.N."/>
        </authorList>
    </citation>
    <scope>NUCLEOTIDE SEQUENCE [LARGE SCALE GENOMIC DNA]</scope>
    <source>
        <strain evidence="1 2">YAD2003</strain>
    </source>
</reference>
<protein>
    <submittedName>
        <fullName evidence="1">Mobilisation protein (MobC)</fullName>
    </submittedName>
</protein>
<sequence length="103" mass="12004">MRRRNTTIAIRCTEEESRRIHELADRHGLRLNDFIMRCALGKKIVVANGIDEIVRQQKAIGRNLNQIATLANMDRLTAVNFQPLLDEHRKFTELIGRLLREVK</sequence>
<evidence type="ECO:0000313" key="2">
    <source>
        <dbReference type="Proteomes" id="UP000183190"/>
    </source>
</evidence>
<dbReference type="Proteomes" id="UP000183190">
    <property type="component" value="Unassembled WGS sequence"/>
</dbReference>
<dbReference type="Pfam" id="PF21983">
    <property type="entry name" value="NikA-like"/>
    <property type="match status" value="1"/>
</dbReference>
<dbReference type="AlphaFoldDB" id="A0A1H6JHX8"/>
<evidence type="ECO:0000313" key="1">
    <source>
        <dbReference type="EMBL" id="SEH61902.1"/>
    </source>
</evidence>